<feature type="non-terminal residue" evidence="2">
    <location>
        <position position="1"/>
    </location>
</feature>
<comment type="caution">
    <text evidence="2">The sequence shown here is derived from an EMBL/GenBank/DDBJ whole genome shotgun (WGS) entry which is preliminary data.</text>
</comment>
<protein>
    <submittedName>
        <fullName evidence="2">NAD+ synthase (Glutamine-hydrolysing)</fullName>
    </submittedName>
</protein>
<proteinExistence type="predicted"/>
<dbReference type="AlphaFoldDB" id="A0A5J4TKQ5"/>
<sequence length="98" mass="10823">FCKAGDGVADIQLIADLHKSEVFAVSKALNIPKSVLEAAPSADLWEGQTDEDELFVQSQQHVKEANPDRFLLSGITQRSVTNQLLRSCQSHTPSIRYL</sequence>
<evidence type="ECO:0000313" key="3">
    <source>
        <dbReference type="Proteomes" id="UP000324800"/>
    </source>
</evidence>
<dbReference type="GO" id="GO:0006163">
    <property type="term" value="P:purine nucleotide metabolic process"/>
    <property type="evidence" value="ECO:0007669"/>
    <property type="project" value="UniProtKB-ARBA"/>
</dbReference>
<evidence type="ECO:0000259" key="1">
    <source>
        <dbReference type="Pfam" id="PF02540"/>
    </source>
</evidence>
<dbReference type="OrthoDB" id="2020662at2759"/>
<feature type="domain" description="NAD/GMP synthase" evidence="1">
    <location>
        <begin position="2"/>
        <end position="56"/>
    </location>
</feature>
<gene>
    <name evidence="2" type="ORF">EZS28_045519</name>
</gene>
<evidence type="ECO:0000313" key="2">
    <source>
        <dbReference type="EMBL" id="KAA6358954.1"/>
    </source>
</evidence>
<dbReference type="Gene3D" id="3.40.50.620">
    <property type="entry name" value="HUPs"/>
    <property type="match status" value="1"/>
</dbReference>
<name>A0A5J4TKQ5_9EUKA</name>
<dbReference type="InterPro" id="IPR022310">
    <property type="entry name" value="NAD/GMP_synthase"/>
</dbReference>
<dbReference type="EMBL" id="SNRW01029125">
    <property type="protein sequence ID" value="KAA6358954.1"/>
    <property type="molecule type" value="Genomic_DNA"/>
</dbReference>
<organism evidence="2 3">
    <name type="scientific">Streblomastix strix</name>
    <dbReference type="NCBI Taxonomy" id="222440"/>
    <lineage>
        <taxon>Eukaryota</taxon>
        <taxon>Metamonada</taxon>
        <taxon>Preaxostyla</taxon>
        <taxon>Oxymonadida</taxon>
        <taxon>Streblomastigidae</taxon>
        <taxon>Streblomastix</taxon>
    </lineage>
</organism>
<dbReference type="SUPFAM" id="SSF52402">
    <property type="entry name" value="Adenine nucleotide alpha hydrolases-like"/>
    <property type="match status" value="1"/>
</dbReference>
<dbReference type="InterPro" id="IPR014729">
    <property type="entry name" value="Rossmann-like_a/b/a_fold"/>
</dbReference>
<dbReference type="Pfam" id="PF02540">
    <property type="entry name" value="NAD_synthase"/>
    <property type="match status" value="1"/>
</dbReference>
<dbReference type="Proteomes" id="UP000324800">
    <property type="component" value="Unassembled WGS sequence"/>
</dbReference>
<accession>A0A5J4TKQ5</accession>
<reference evidence="2 3" key="1">
    <citation type="submission" date="2019-03" db="EMBL/GenBank/DDBJ databases">
        <title>Single cell metagenomics reveals metabolic interactions within the superorganism composed of flagellate Streblomastix strix and complex community of Bacteroidetes bacteria on its surface.</title>
        <authorList>
            <person name="Treitli S.C."/>
            <person name="Kolisko M."/>
            <person name="Husnik F."/>
            <person name="Keeling P."/>
            <person name="Hampl V."/>
        </authorList>
    </citation>
    <scope>NUCLEOTIDE SEQUENCE [LARGE SCALE GENOMIC DNA]</scope>
    <source>
        <strain evidence="2">ST1C</strain>
    </source>
</reference>